<proteinExistence type="predicted"/>
<dbReference type="HOGENOM" id="CLU_2366203_0_0_2"/>
<dbReference type="EnsemblBacteria" id="ABD40506">
    <property type="protein sequence ID" value="ABD40506"/>
    <property type="gene ID" value="Mhun_0754"/>
</dbReference>
<dbReference type="Proteomes" id="UP000001941">
    <property type="component" value="Chromosome"/>
</dbReference>
<keyword evidence="2" id="KW-1185">Reference proteome</keyword>
<evidence type="ECO:0000313" key="2">
    <source>
        <dbReference type="Proteomes" id="UP000001941"/>
    </source>
</evidence>
<sequence>MNDYFNGLLPRKGYKKAIVAVARKILRIVWYLLINNEIFEDGIPRVKTVKIPNFPEKIERVGFTKIIQLLSRGAEIIVQEEGKEIMRINSSCQPT</sequence>
<evidence type="ECO:0000313" key="1">
    <source>
        <dbReference type="EMBL" id="ABD40506.1"/>
    </source>
</evidence>
<organism evidence="1 2">
    <name type="scientific">Methanospirillum hungatei JF-1 (strain ATCC 27890 / DSM 864 / NBRC 100397 / JF-1)</name>
    <dbReference type="NCBI Taxonomy" id="323259"/>
    <lineage>
        <taxon>Archaea</taxon>
        <taxon>Methanobacteriati</taxon>
        <taxon>Methanobacteriota</taxon>
        <taxon>Stenosarchaea group</taxon>
        <taxon>Methanomicrobia</taxon>
        <taxon>Methanomicrobiales</taxon>
        <taxon>Methanospirillaceae</taxon>
        <taxon>Methanospirillum</taxon>
    </lineage>
</organism>
<dbReference type="eggNOG" id="arCOG03585">
    <property type="taxonomic scope" value="Archaea"/>
</dbReference>
<name>Q2FR76_METHJ</name>
<gene>
    <name evidence="1" type="ordered locus">Mhun_0754</name>
</gene>
<dbReference type="KEGG" id="mhu:Mhun_0754"/>
<reference evidence="2" key="1">
    <citation type="journal article" date="2016" name="Stand. Genomic Sci.">
        <title>Complete genome sequence of Methanospirillum hungatei type strain JF1.</title>
        <authorList>
            <person name="Gunsalus R.P."/>
            <person name="Cook L.E."/>
            <person name="Crable B."/>
            <person name="Rohlin L."/>
            <person name="McDonald E."/>
            <person name="Mouttaki H."/>
            <person name="Sieber J.R."/>
            <person name="Poweleit N."/>
            <person name="Zhou H."/>
            <person name="Lapidus A.L."/>
            <person name="Daligault H.E."/>
            <person name="Land M."/>
            <person name="Gilna P."/>
            <person name="Ivanova N."/>
            <person name="Kyrpides N."/>
            <person name="Culley D.E."/>
            <person name="McInerney M.J."/>
        </authorList>
    </citation>
    <scope>NUCLEOTIDE SEQUENCE [LARGE SCALE GENOMIC DNA]</scope>
    <source>
        <strain evidence="2">ATCC 27890 / DSM 864 / NBRC 100397 / JF-1</strain>
    </source>
</reference>
<dbReference type="AlphaFoldDB" id="Q2FR76"/>
<accession>Q2FR76</accession>
<dbReference type="InParanoid" id="Q2FR76"/>
<protein>
    <submittedName>
        <fullName evidence="1">Uncharacterized protein</fullName>
    </submittedName>
</protein>
<dbReference type="EMBL" id="CP000254">
    <property type="protein sequence ID" value="ABD40506.1"/>
    <property type="molecule type" value="Genomic_DNA"/>
</dbReference>